<dbReference type="InterPro" id="IPR036388">
    <property type="entry name" value="WH-like_DNA-bd_sf"/>
</dbReference>
<dbReference type="Gene3D" id="1.10.10.10">
    <property type="entry name" value="Winged helix-like DNA-binding domain superfamily/Winged helix DNA-binding domain"/>
    <property type="match status" value="1"/>
</dbReference>
<dbReference type="Pfam" id="PF13404">
    <property type="entry name" value="HTH_AsnC-type"/>
    <property type="match status" value="1"/>
</dbReference>
<dbReference type="GO" id="GO:0005829">
    <property type="term" value="C:cytosol"/>
    <property type="evidence" value="ECO:0007669"/>
    <property type="project" value="TreeGrafter"/>
</dbReference>
<dbReference type="PROSITE" id="PS50956">
    <property type="entry name" value="HTH_ASNC_2"/>
    <property type="match status" value="1"/>
</dbReference>
<dbReference type="Gene3D" id="3.30.70.920">
    <property type="match status" value="1"/>
</dbReference>
<dbReference type="Proteomes" id="UP000308707">
    <property type="component" value="Unassembled WGS sequence"/>
</dbReference>
<dbReference type="Pfam" id="PF01037">
    <property type="entry name" value="AsnC_trans_reg"/>
    <property type="match status" value="1"/>
</dbReference>
<keyword evidence="2" id="KW-0238">DNA-binding</keyword>
<evidence type="ECO:0000313" key="6">
    <source>
        <dbReference type="Proteomes" id="UP000308707"/>
    </source>
</evidence>
<organism evidence="5 6">
    <name type="scientific">Luteimonas gilva</name>
    <dbReference type="NCBI Taxonomy" id="2572684"/>
    <lineage>
        <taxon>Bacteria</taxon>
        <taxon>Pseudomonadati</taxon>
        <taxon>Pseudomonadota</taxon>
        <taxon>Gammaproteobacteria</taxon>
        <taxon>Lysobacterales</taxon>
        <taxon>Lysobacteraceae</taxon>
        <taxon>Luteimonas</taxon>
    </lineage>
</organism>
<evidence type="ECO:0000256" key="2">
    <source>
        <dbReference type="ARBA" id="ARBA00023125"/>
    </source>
</evidence>
<gene>
    <name evidence="5" type="ORF">FCE95_03175</name>
</gene>
<dbReference type="InterPro" id="IPR011008">
    <property type="entry name" value="Dimeric_a/b-barrel"/>
</dbReference>
<dbReference type="GO" id="GO:0043565">
    <property type="term" value="F:sequence-specific DNA binding"/>
    <property type="evidence" value="ECO:0007669"/>
    <property type="project" value="InterPro"/>
</dbReference>
<evidence type="ECO:0000259" key="4">
    <source>
        <dbReference type="PROSITE" id="PS50956"/>
    </source>
</evidence>
<evidence type="ECO:0000256" key="3">
    <source>
        <dbReference type="ARBA" id="ARBA00023163"/>
    </source>
</evidence>
<dbReference type="GO" id="GO:0043200">
    <property type="term" value="P:response to amino acid"/>
    <property type="evidence" value="ECO:0007669"/>
    <property type="project" value="TreeGrafter"/>
</dbReference>
<sequence length="174" mass="19136">MGLPGTRTCSYAGMRRRAPPPPFRRLSPSFFRMPMDDLDRRLIGLLQQDASRPLKTLAAEVGLARSSVRERIERLEKAGVIRRYTIDVAVPEGPSAVLMVRLAQTPLPSAVNAIVAMPEVFRCRSLSGDIDLLVEVAGADIAEINRIRDRVAGVRGVTDVVTSFVLNRDKDAAR</sequence>
<dbReference type="InterPro" id="IPR036390">
    <property type="entry name" value="WH_DNA-bd_sf"/>
</dbReference>
<dbReference type="SMART" id="SM00344">
    <property type="entry name" value="HTH_ASNC"/>
    <property type="match status" value="1"/>
</dbReference>
<name>A0A4V5ZQJ6_9GAMM</name>
<dbReference type="InterPro" id="IPR019888">
    <property type="entry name" value="Tscrpt_reg_AsnC-like"/>
</dbReference>
<accession>A0A4V5ZQJ6</accession>
<comment type="caution">
    <text evidence="5">The sequence shown here is derived from an EMBL/GenBank/DDBJ whole genome shotgun (WGS) entry which is preliminary data.</text>
</comment>
<keyword evidence="1" id="KW-0805">Transcription regulation</keyword>
<dbReference type="AlphaFoldDB" id="A0A4V5ZQJ6"/>
<evidence type="ECO:0000256" key="1">
    <source>
        <dbReference type="ARBA" id="ARBA00023015"/>
    </source>
</evidence>
<dbReference type="PANTHER" id="PTHR30154:SF34">
    <property type="entry name" value="TRANSCRIPTIONAL REGULATOR AZLB"/>
    <property type="match status" value="1"/>
</dbReference>
<dbReference type="SUPFAM" id="SSF54909">
    <property type="entry name" value="Dimeric alpha+beta barrel"/>
    <property type="match status" value="1"/>
</dbReference>
<evidence type="ECO:0000313" key="5">
    <source>
        <dbReference type="EMBL" id="TKR33323.1"/>
    </source>
</evidence>
<keyword evidence="3" id="KW-0804">Transcription</keyword>
<dbReference type="InterPro" id="IPR019887">
    <property type="entry name" value="Tscrpt_reg_AsnC/Lrp_C"/>
</dbReference>
<dbReference type="PANTHER" id="PTHR30154">
    <property type="entry name" value="LEUCINE-RESPONSIVE REGULATORY PROTEIN"/>
    <property type="match status" value="1"/>
</dbReference>
<dbReference type="PRINTS" id="PR00033">
    <property type="entry name" value="HTHASNC"/>
</dbReference>
<dbReference type="SUPFAM" id="SSF46785">
    <property type="entry name" value="Winged helix' DNA-binding domain"/>
    <property type="match status" value="1"/>
</dbReference>
<reference evidence="5 6" key="1">
    <citation type="submission" date="2019-04" db="EMBL/GenBank/DDBJ databases">
        <title>Reference strain of H23.</title>
        <authorList>
            <person name="Luo X."/>
        </authorList>
    </citation>
    <scope>NUCLEOTIDE SEQUENCE [LARGE SCALE GENOMIC DNA]</scope>
    <source>
        <strain evidence="5 6">H23</strain>
    </source>
</reference>
<dbReference type="EMBL" id="SZUA01000001">
    <property type="protein sequence ID" value="TKR33323.1"/>
    <property type="molecule type" value="Genomic_DNA"/>
</dbReference>
<protein>
    <submittedName>
        <fullName evidence="5">Lrp/AsnC family transcriptional regulator</fullName>
    </submittedName>
</protein>
<dbReference type="InterPro" id="IPR000485">
    <property type="entry name" value="AsnC-type_HTH_dom"/>
</dbReference>
<keyword evidence="6" id="KW-1185">Reference proteome</keyword>
<dbReference type="OrthoDB" id="5476at2"/>
<feature type="domain" description="HTH asnC-type" evidence="4">
    <location>
        <begin position="35"/>
        <end position="95"/>
    </location>
</feature>
<proteinExistence type="predicted"/>